<keyword evidence="3" id="KW-1185">Reference proteome</keyword>
<evidence type="ECO:0000313" key="3">
    <source>
        <dbReference type="Proteomes" id="UP000027946"/>
    </source>
</evidence>
<dbReference type="InterPro" id="IPR044697">
    <property type="entry name" value="UGlyAH_cupin_C"/>
</dbReference>
<organism evidence="2 3">
    <name type="scientific">Peptoclostridium litorale DSM 5388</name>
    <dbReference type="NCBI Taxonomy" id="1121324"/>
    <lineage>
        <taxon>Bacteria</taxon>
        <taxon>Bacillati</taxon>
        <taxon>Bacillota</taxon>
        <taxon>Clostridia</taxon>
        <taxon>Peptostreptococcales</taxon>
        <taxon>Peptoclostridiaceae</taxon>
        <taxon>Peptoclostridium</taxon>
    </lineage>
</organism>
<protein>
    <recommendedName>
        <fullName evidence="1">Cupin type-2 domain-containing protein</fullName>
    </recommendedName>
</protein>
<dbReference type="PANTHER" id="PTHR34571:SF1">
    <property type="entry name" value="(S)-UREIDOGLYCINE AMINOHYDROLASE"/>
    <property type="match status" value="1"/>
</dbReference>
<dbReference type="STRING" id="1121324.CLIT_4c01370"/>
<evidence type="ECO:0000313" key="2">
    <source>
        <dbReference type="EMBL" id="KDR96300.1"/>
    </source>
</evidence>
<dbReference type="InterPro" id="IPR013096">
    <property type="entry name" value="Cupin_2"/>
</dbReference>
<dbReference type="eggNOG" id="COG3257">
    <property type="taxonomic scope" value="Bacteria"/>
</dbReference>
<dbReference type="AlphaFoldDB" id="A0A069RJH1"/>
<accession>A0A069RJH1</accession>
<dbReference type="GO" id="GO:0071522">
    <property type="term" value="F:ureidoglycine aminohydrolase activity"/>
    <property type="evidence" value="ECO:0007669"/>
    <property type="project" value="InterPro"/>
</dbReference>
<reference evidence="2 3" key="1">
    <citation type="submission" date="2014-03" db="EMBL/GenBank/DDBJ databases">
        <title>Genome sequence of Clostridium litorale W6, DSM 5388.</title>
        <authorList>
            <person name="Poehlein A."/>
            <person name="Jagirdar A."/>
            <person name="Khonsari B."/>
            <person name="Chibani C.M."/>
            <person name="Gutierrez Gutierrez D.A."/>
            <person name="Davydova E."/>
            <person name="Alghaithi H.S."/>
            <person name="Nair K.P."/>
            <person name="Dhamotharan K."/>
            <person name="Chandran L."/>
            <person name="G W."/>
            <person name="Daniel R."/>
        </authorList>
    </citation>
    <scope>NUCLEOTIDE SEQUENCE [LARGE SCALE GENOMIC DNA]</scope>
    <source>
        <strain evidence="2 3">W6</strain>
    </source>
</reference>
<dbReference type="NCBIfam" id="TIGR03214">
    <property type="entry name" value="ura-cupin"/>
    <property type="match status" value="1"/>
</dbReference>
<dbReference type="Gene3D" id="2.60.120.10">
    <property type="entry name" value="Jelly Rolls"/>
    <property type="match status" value="2"/>
</dbReference>
<evidence type="ECO:0000259" key="1">
    <source>
        <dbReference type="Pfam" id="PF07883"/>
    </source>
</evidence>
<dbReference type="Pfam" id="PF07883">
    <property type="entry name" value="Cupin_2"/>
    <property type="match status" value="1"/>
</dbReference>
<name>A0A069RJH1_PEPLI</name>
<dbReference type="InterPro" id="IPR017627">
    <property type="entry name" value="UGHY"/>
</dbReference>
<comment type="caution">
    <text evidence="2">The sequence shown here is derived from an EMBL/GenBank/DDBJ whole genome shotgun (WGS) entry which is preliminary data.</text>
</comment>
<dbReference type="OrthoDB" id="9814939at2"/>
<dbReference type="EMBL" id="JJMM01000004">
    <property type="protein sequence ID" value="KDR96300.1"/>
    <property type="molecule type" value="Genomic_DNA"/>
</dbReference>
<dbReference type="SUPFAM" id="SSF51182">
    <property type="entry name" value="RmlC-like cupins"/>
    <property type="match status" value="1"/>
</dbReference>
<proteinExistence type="predicted"/>
<feature type="domain" description="Cupin type-2" evidence="1">
    <location>
        <begin position="178"/>
        <end position="242"/>
    </location>
</feature>
<sequence length="254" mass="28464">MGYPNGLLETRAVIKPGRYTIIPPDGLVNNVIPSFKNIVTSIIASPKYGASFVQYLLKLNKDGECTETFGGDGRIETFIYCLEGEITVTAGEEEYKLTSGGYVYSPAKLGMKFKNAAIGESKALLYKQVFVPTEGKEPWVVFGNTNDIEEQIYDGMENVKLKDLLPIDTAFDMNMHILSFEPGGCHPFVETHVQEHGAYMLSGEGVYNLDNEWIPVQKEDFIWFGPYTPQAVYCSGRENLTYIYSKDCNRDVEL</sequence>
<dbReference type="InterPro" id="IPR014710">
    <property type="entry name" value="RmlC-like_jellyroll"/>
</dbReference>
<dbReference type="Proteomes" id="UP000027946">
    <property type="component" value="Unassembled WGS sequence"/>
</dbReference>
<dbReference type="CDD" id="cd02211">
    <property type="entry name" value="cupin_UGlyAH_N"/>
    <property type="match status" value="1"/>
</dbReference>
<dbReference type="RefSeq" id="WP_038262083.1">
    <property type="nucleotide sequence ID" value="NZ_FSRH01000013.1"/>
</dbReference>
<dbReference type="InterPro" id="IPR011051">
    <property type="entry name" value="RmlC_Cupin_sf"/>
</dbReference>
<dbReference type="PANTHER" id="PTHR34571">
    <property type="entry name" value="(S)-UREIDOGLYCINE AMINOHYDROLASE"/>
    <property type="match status" value="1"/>
</dbReference>
<dbReference type="CDD" id="cd02212">
    <property type="entry name" value="cupin_UGlyAH_C"/>
    <property type="match status" value="1"/>
</dbReference>
<dbReference type="InterPro" id="IPR044704">
    <property type="entry name" value="UGlyAH_cupin_N"/>
</dbReference>
<gene>
    <name evidence="2" type="ORF">CLIT_4c01370</name>
</gene>